<dbReference type="EMBL" id="CAEZZG010000017">
    <property type="protein sequence ID" value="CAB4759877.1"/>
    <property type="molecule type" value="Genomic_DNA"/>
</dbReference>
<evidence type="ECO:0000313" key="4">
    <source>
        <dbReference type="EMBL" id="CAB4759877.1"/>
    </source>
</evidence>
<sequence>MPDADLISIFHKGMPIAAQGKSISDFLATKPNLFTSDFQFPIMILRESALEHNIKRMAAYCKSLGFEIAPHVKTSMSTKISQRQIDAGAWALTVANFSQASMMYASGFKRLIIGNEVVEPTSIAEIAKINGSGAGEIIFYIDSLAGLKIAQNSIAKVPNAKLHIFMELGSVGGRTGIRDLELLKVILDEIAKDDRIYVRGVSGFEGVIPGGNRKEEGIEKLRTFLRHIVAAARIVEPYVRGDKIIISAGGSSYFDYVAEEFAKYEGDAHRILRSGGYVSHDHIYYENSNPFMGLSDSERFFPALELWARVLSVPDPDLALLNFGKRDAGIDIDHPIPILKLDGKLQPFAGKVFALSDQHAFMRITPGSVAVGDVIGCGISHPCTNFDKWRLIPVVNDNYDVIDLVHTHF</sequence>
<dbReference type="InterPro" id="IPR042208">
    <property type="entry name" value="D-ser_dehydrat-like_sf"/>
</dbReference>
<dbReference type="PANTHER" id="PTHR28004:SF8">
    <property type="entry name" value="D-SERINE DEAMINASE"/>
    <property type="match status" value="1"/>
</dbReference>
<dbReference type="Gene3D" id="2.40.37.20">
    <property type="entry name" value="D-serine dehydratase-like domain"/>
    <property type="match status" value="1"/>
</dbReference>
<dbReference type="GO" id="GO:0016829">
    <property type="term" value="F:lyase activity"/>
    <property type="evidence" value="ECO:0007669"/>
    <property type="project" value="UniProtKB-KW"/>
</dbReference>
<dbReference type="Pfam" id="PF01168">
    <property type="entry name" value="Ala_racemase_N"/>
    <property type="match status" value="1"/>
</dbReference>
<dbReference type="Pfam" id="PF14031">
    <property type="entry name" value="D-ser_dehydrat"/>
    <property type="match status" value="1"/>
</dbReference>
<dbReference type="SUPFAM" id="SSF51419">
    <property type="entry name" value="PLP-binding barrel"/>
    <property type="match status" value="1"/>
</dbReference>
<dbReference type="InterPro" id="IPR001608">
    <property type="entry name" value="Ala_racemase_N"/>
</dbReference>
<proteinExistence type="inferred from homology"/>
<evidence type="ECO:0000256" key="1">
    <source>
        <dbReference type="ARBA" id="ARBA00005323"/>
    </source>
</evidence>
<feature type="domain" description="D-serine dehydratase-like" evidence="3">
    <location>
        <begin position="303"/>
        <end position="396"/>
    </location>
</feature>
<comment type="similarity">
    <text evidence="1">Belongs to the DSD1 family.</text>
</comment>
<organism evidence="4">
    <name type="scientific">freshwater metagenome</name>
    <dbReference type="NCBI Taxonomy" id="449393"/>
    <lineage>
        <taxon>unclassified sequences</taxon>
        <taxon>metagenomes</taxon>
        <taxon>ecological metagenomes</taxon>
    </lineage>
</organism>
<name>A0A6J6UN28_9ZZZZ</name>
<dbReference type="PANTHER" id="PTHR28004">
    <property type="entry name" value="ZGC:162816-RELATED"/>
    <property type="match status" value="1"/>
</dbReference>
<evidence type="ECO:0000259" key="3">
    <source>
        <dbReference type="SMART" id="SM01119"/>
    </source>
</evidence>
<accession>A0A6J6UN28</accession>
<dbReference type="InterPro" id="IPR051466">
    <property type="entry name" value="D-amino_acid_metab_enzyme"/>
</dbReference>
<reference evidence="4" key="1">
    <citation type="submission" date="2020-05" db="EMBL/GenBank/DDBJ databases">
        <authorList>
            <person name="Chiriac C."/>
            <person name="Salcher M."/>
            <person name="Ghai R."/>
            <person name="Kavagutti S V."/>
        </authorList>
    </citation>
    <scope>NUCLEOTIDE SEQUENCE</scope>
</reference>
<dbReference type="InterPro" id="IPR026956">
    <property type="entry name" value="D-ser_dehydrat-like_dom"/>
</dbReference>
<evidence type="ECO:0000256" key="2">
    <source>
        <dbReference type="ARBA" id="ARBA00023239"/>
    </source>
</evidence>
<dbReference type="SMART" id="SM01119">
    <property type="entry name" value="D-ser_dehydrat"/>
    <property type="match status" value="1"/>
</dbReference>
<keyword evidence="2" id="KW-0456">Lyase</keyword>
<gene>
    <name evidence="4" type="ORF">UFOPK2844_01013</name>
</gene>
<dbReference type="AlphaFoldDB" id="A0A6J6UN28"/>
<dbReference type="InterPro" id="IPR029066">
    <property type="entry name" value="PLP-binding_barrel"/>
</dbReference>
<dbReference type="Gene3D" id="3.20.20.10">
    <property type="entry name" value="Alanine racemase"/>
    <property type="match status" value="1"/>
</dbReference>
<protein>
    <submittedName>
        <fullName evidence="4">Unannotated protein</fullName>
    </submittedName>
</protein>